<evidence type="ECO:0000313" key="3">
    <source>
        <dbReference type="Proteomes" id="UP000609849"/>
    </source>
</evidence>
<dbReference type="Pfam" id="PF14574">
    <property type="entry name" value="RACo_C_ter"/>
    <property type="match status" value="1"/>
</dbReference>
<reference evidence="2 3" key="1">
    <citation type="submission" date="2020-08" db="EMBL/GenBank/DDBJ databases">
        <authorList>
            <person name="Liu C."/>
            <person name="Sun Q."/>
        </authorList>
    </citation>
    <scope>NUCLEOTIDE SEQUENCE [LARGE SCALE GENOMIC DNA]</scope>
    <source>
        <strain evidence="2 3">NSJ-18</strain>
    </source>
</reference>
<gene>
    <name evidence="2" type="ORF">H8923_00690</name>
</gene>
<name>A0ABR7JK10_9FIRM</name>
<feature type="domain" description="RACo C-terminal" evidence="1">
    <location>
        <begin position="1"/>
        <end position="80"/>
    </location>
</feature>
<dbReference type="InterPro" id="IPR052911">
    <property type="entry name" value="Corrinoid_activation_enz"/>
</dbReference>
<organism evidence="2 3">
    <name type="scientific">Romboutsia faecis</name>
    <dbReference type="NCBI Taxonomy" id="2764597"/>
    <lineage>
        <taxon>Bacteria</taxon>
        <taxon>Bacillati</taxon>
        <taxon>Bacillota</taxon>
        <taxon>Clostridia</taxon>
        <taxon>Peptostreptococcales</taxon>
        <taxon>Peptostreptococcaceae</taxon>
        <taxon>Romboutsia</taxon>
    </lineage>
</organism>
<dbReference type="EMBL" id="JACRWE010000001">
    <property type="protein sequence ID" value="MBC5995263.1"/>
    <property type="molecule type" value="Genomic_DNA"/>
</dbReference>
<dbReference type="PANTHER" id="PTHR42895">
    <property type="entry name" value="IRON-SULFUR CLUSTER-BINDING PROTEIN-RELATED"/>
    <property type="match status" value="1"/>
</dbReference>
<dbReference type="Proteomes" id="UP000609849">
    <property type="component" value="Unassembled WGS sequence"/>
</dbReference>
<protein>
    <submittedName>
        <fullName evidence="2">DUF4445 domain-containing protein</fullName>
    </submittedName>
</protein>
<dbReference type="InterPro" id="IPR027980">
    <property type="entry name" value="RACo_C"/>
</dbReference>
<evidence type="ECO:0000259" key="1">
    <source>
        <dbReference type="Pfam" id="PF14574"/>
    </source>
</evidence>
<dbReference type="PANTHER" id="PTHR42895:SF1">
    <property type="entry name" value="IRON-SULFUR CLUSTER PROTEIN"/>
    <property type="match status" value="1"/>
</dbReference>
<evidence type="ECO:0000313" key="2">
    <source>
        <dbReference type="EMBL" id="MBC5995263.1"/>
    </source>
</evidence>
<keyword evidence="3" id="KW-1185">Reference proteome</keyword>
<accession>A0ABR7JK10</accession>
<proteinExistence type="predicted"/>
<comment type="caution">
    <text evidence="2">The sequence shown here is derived from an EMBL/GenBank/DDBJ whole genome shotgun (WGS) entry which is preliminary data.</text>
</comment>
<sequence length="91" mass="10371">MFTQNDIKQFLKTKAATNTMIAYLLEEIGLSLKDLDYFYVAGAFGTHLNLTSAITVGMYPDLDHDKIICHENTSLKVAYKKKYYKIIIIST</sequence>